<feature type="domain" description="AB hydrolase-1" evidence="1">
    <location>
        <begin position="42"/>
        <end position="227"/>
    </location>
</feature>
<dbReference type="InterPro" id="IPR050266">
    <property type="entry name" value="AB_hydrolase_sf"/>
</dbReference>
<dbReference type="AlphaFoldDB" id="A0A1H1VPY4"/>
<dbReference type="Proteomes" id="UP000243207">
    <property type="component" value="Chromosome I"/>
</dbReference>
<evidence type="ECO:0000259" key="1">
    <source>
        <dbReference type="Pfam" id="PF12697"/>
    </source>
</evidence>
<dbReference type="EMBL" id="LT629736">
    <property type="protein sequence ID" value="SDS86783.1"/>
    <property type="molecule type" value="Genomic_DNA"/>
</dbReference>
<organism evidence="2 3">
    <name type="scientific">Halopseudomonas xinjiangensis</name>
    <dbReference type="NCBI Taxonomy" id="487184"/>
    <lineage>
        <taxon>Bacteria</taxon>
        <taxon>Pseudomonadati</taxon>
        <taxon>Pseudomonadota</taxon>
        <taxon>Gammaproteobacteria</taxon>
        <taxon>Pseudomonadales</taxon>
        <taxon>Pseudomonadaceae</taxon>
        <taxon>Halopseudomonas</taxon>
    </lineage>
</organism>
<dbReference type="Gene3D" id="3.40.50.1820">
    <property type="entry name" value="alpha/beta hydrolase"/>
    <property type="match status" value="1"/>
</dbReference>
<accession>A0A1H1VPY4</accession>
<dbReference type="SUPFAM" id="SSF53474">
    <property type="entry name" value="alpha/beta-Hydrolases"/>
    <property type="match status" value="1"/>
</dbReference>
<dbReference type="PANTHER" id="PTHR43798:SF33">
    <property type="entry name" value="HYDROLASE, PUTATIVE (AFU_ORTHOLOGUE AFUA_2G14860)-RELATED"/>
    <property type="match status" value="1"/>
</dbReference>
<protein>
    <submittedName>
        <fullName evidence="2">Pimeloyl-[acyl-carrier protein] methyl ester esterase</fullName>
    </submittedName>
</protein>
<dbReference type="PANTHER" id="PTHR43798">
    <property type="entry name" value="MONOACYLGLYCEROL LIPASE"/>
    <property type="match status" value="1"/>
</dbReference>
<sequence length="238" mass="26510">MTDMTLLPGWSLAAASLDPLRSALLERMPQARVSAKKLPVMTLGTLEQDLAALAESTPPGILVGWSLGGMLALQLMRRFPDRFAAVITVCSNACFVTREDWPEAMSRETFRNFYNEYRYESEKAHKRFGLLVTQGSEQRRTLARSLVWDDRDPEQRLHMLAVLGILDNRVLLRDASGPVMHCLGARDALVPVTAATRLEACNATAELAVHPDASHALPLEQPMWLAERIAEFVEARDV</sequence>
<evidence type="ECO:0000313" key="2">
    <source>
        <dbReference type="EMBL" id="SDS86783.1"/>
    </source>
</evidence>
<dbReference type="STRING" id="487184.SAMN05216421_2362"/>
<dbReference type="RefSeq" id="WP_093394907.1">
    <property type="nucleotide sequence ID" value="NZ_LT629736.1"/>
</dbReference>
<dbReference type="OrthoDB" id="9780744at2"/>
<dbReference type="GO" id="GO:0016020">
    <property type="term" value="C:membrane"/>
    <property type="evidence" value="ECO:0007669"/>
    <property type="project" value="TreeGrafter"/>
</dbReference>
<proteinExistence type="predicted"/>
<dbReference type="InterPro" id="IPR029058">
    <property type="entry name" value="AB_hydrolase_fold"/>
</dbReference>
<reference evidence="3" key="1">
    <citation type="submission" date="2016-10" db="EMBL/GenBank/DDBJ databases">
        <authorList>
            <person name="Varghese N."/>
            <person name="Submissions S."/>
        </authorList>
    </citation>
    <scope>NUCLEOTIDE SEQUENCE [LARGE SCALE GENOMIC DNA]</scope>
    <source>
        <strain evidence="3">NRRL B-51270</strain>
    </source>
</reference>
<dbReference type="InterPro" id="IPR000073">
    <property type="entry name" value="AB_hydrolase_1"/>
</dbReference>
<dbReference type="Pfam" id="PF12697">
    <property type="entry name" value="Abhydrolase_6"/>
    <property type="match status" value="1"/>
</dbReference>
<gene>
    <name evidence="2" type="ORF">SAMN05216421_2362</name>
</gene>
<keyword evidence="3" id="KW-1185">Reference proteome</keyword>
<evidence type="ECO:0000313" key="3">
    <source>
        <dbReference type="Proteomes" id="UP000243207"/>
    </source>
</evidence>
<name>A0A1H1VPY4_9GAMM</name>